<evidence type="ECO:0000256" key="3">
    <source>
        <dbReference type="ARBA" id="ARBA00022448"/>
    </source>
</evidence>
<feature type="transmembrane region" description="Helical" evidence="7">
    <location>
        <begin position="187"/>
        <end position="206"/>
    </location>
</feature>
<dbReference type="PANTHER" id="PTHR10981:SF0">
    <property type="entry name" value="BATTENIN"/>
    <property type="match status" value="1"/>
</dbReference>
<evidence type="ECO:0000256" key="4">
    <source>
        <dbReference type="ARBA" id="ARBA00022692"/>
    </source>
</evidence>
<dbReference type="AlphaFoldDB" id="A7RNB6"/>
<proteinExistence type="inferred from homology"/>
<feature type="transmembrane region" description="Helical" evidence="7">
    <location>
        <begin position="246"/>
        <end position="263"/>
    </location>
</feature>
<dbReference type="GO" id="GO:0012505">
    <property type="term" value="C:endomembrane system"/>
    <property type="evidence" value="ECO:0007669"/>
    <property type="project" value="UniProtKB-SubCell"/>
</dbReference>
<name>A7RNB6_NEMVE</name>
<evidence type="ECO:0000256" key="7">
    <source>
        <dbReference type="RuleBase" id="RU361113"/>
    </source>
</evidence>
<reference evidence="8 9" key="1">
    <citation type="journal article" date="2007" name="Science">
        <title>Sea anemone genome reveals ancestral eumetazoan gene repertoire and genomic organization.</title>
        <authorList>
            <person name="Putnam N.H."/>
            <person name="Srivastava M."/>
            <person name="Hellsten U."/>
            <person name="Dirks B."/>
            <person name="Chapman J."/>
            <person name="Salamov A."/>
            <person name="Terry A."/>
            <person name="Shapiro H."/>
            <person name="Lindquist E."/>
            <person name="Kapitonov V.V."/>
            <person name="Jurka J."/>
            <person name="Genikhovich G."/>
            <person name="Grigoriev I.V."/>
            <person name="Lucas S.M."/>
            <person name="Steele R.E."/>
            <person name="Finnerty J.R."/>
            <person name="Technau U."/>
            <person name="Martindale M.Q."/>
            <person name="Rokhsar D.S."/>
        </authorList>
    </citation>
    <scope>NUCLEOTIDE SEQUENCE [LARGE SCALE GENOMIC DNA]</scope>
    <source>
        <strain evidence="9">CH2 X CH6</strain>
    </source>
</reference>
<dbReference type="GO" id="GO:0005765">
    <property type="term" value="C:lysosomal membrane"/>
    <property type="evidence" value="ECO:0007669"/>
    <property type="project" value="UniProtKB-SubCell"/>
</dbReference>
<keyword evidence="3" id="KW-0813">Transport</keyword>
<feature type="transmembrane region" description="Helical" evidence="7">
    <location>
        <begin position="158"/>
        <end position="180"/>
    </location>
</feature>
<gene>
    <name evidence="8" type="ORF">NEMVEDRAFT_v1g239551</name>
</gene>
<dbReference type="Pfam" id="PF02487">
    <property type="entry name" value="CLN3"/>
    <property type="match status" value="2"/>
</dbReference>
<keyword evidence="4 7" id="KW-0812">Transmembrane</keyword>
<dbReference type="KEGG" id="nve:5519260"/>
<dbReference type="InterPro" id="IPR036259">
    <property type="entry name" value="MFS_trans_sf"/>
</dbReference>
<feature type="transmembrane region" description="Helical" evidence="7">
    <location>
        <begin position="357"/>
        <end position="381"/>
    </location>
</feature>
<protein>
    <recommendedName>
        <fullName evidence="7">Battenin</fullName>
    </recommendedName>
</protein>
<keyword evidence="9" id="KW-1185">Reference proteome</keyword>
<dbReference type="InterPro" id="IPR003492">
    <property type="entry name" value="Battenin_disease_Cln3"/>
</dbReference>
<comment type="subcellular location">
    <subcellularLocation>
        <location evidence="1">Endomembrane system</location>
        <topology evidence="1">Multi-pass membrane protein</topology>
    </subcellularLocation>
    <subcellularLocation>
        <location evidence="7">Lysosome membrane</location>
        <topology evidence="7">Multi-pass membrane protein</topology>
    </subcellularLocation>
</comment>
<organism evidence="8 9">
    <name type="scientific">Nematostella vectensis</name>
    <name type="common">Starlet sea anemone</name>
    <dbReference type="NCBI Taxonomy" id="45351"/>
    <lineage>
        <taxon>Eukaryota</taxon>
        <taxon>Metazoa</taxon>
        <taxon>Cnidaria</taxon>
        <taxon>Anthozoa</taxon>
        <taxon>Hexacorallia</taxon>
        <taxon>Actiniaria</taxon>
        <taxon>Edwardsiidae</taxon>
        <taxon>Nematostella</taxon>
    </lineage>
</organism>
<comment type="similarity">
    <text evidence="2 7">Belongs to the battenin family.</text>
</comment>
<dbReference type="GO" id="GO:0005773">
    <property type="term" value="C:vacuole"/>
    <property type="evidence" value="ECO:0000318"/>
    <property type="project" value="GO_Central"/>
</dbReference>
<evidence type="ECO:0000256" key="6">
    <source>
        <dbReference type="ARBA" id="ARBA00023136"/>
    </source>
</evidence>
<dbReference type="InParanoid" id="A7RNB6"/>
<dbReference type="EMBL" id="DS469522">
    <property type="protein sequence ID" value="EDO47113.1"/>
    <property type="molecule type" value="Genomic_DNA"/>
</dbReference>
<dbReference type="GO" id="GO:0051453">
    <property type="term" value="P:regulation of intracellular pH"/>
    <property type="evidence" value="ECO:0000318"/>
    <property type="project" value="GO_Central"/>
</dbReference>
<sequence length="453" mass="50060">MWQFHLVHGYPLKLKPLRRYLFTYGLRRIAMADDLRLRNVAAFFCLGFTFSYKVLIDSAMQDILSGSAIPSTVIVVLLAVPYTLLQSIAPWFVYKVSFLIEWTGVTVLFVISVGCVSVNLETIRLIGVVLNGSAIGLTSALTMAMIAKFPKLDVLTSVYRTGAGAGGLAFNLIYTGLTTWTCTSPQVASICSIPFCCLPLLSYWLLDKRPLQESDSYSGVKYTKVDEKESQNNNLSSQVGDTRSRAVVALLYAICPLAGYLYLSKLSKSICLSALLTSVAFPNAPFLPRDHFQYYHLLFSCARLLGGAGPIVTSRSHPDLQEFFKIRRMWILAVLDVVPIFLFLLTSWYRFITDYRIIFVICFAHGIVSGMMAVFAVIATADHFGAREKKGIAMGLVEVSTPAANLVAGIVGAVIEPLLKEHCTEDLLLGAYCSTRFASATQWAKNLHCTRNK</sequence>
<dbReference type="OrthoDB" id="5989500at2759"/>
<dbReference type="HOGENOM" id="CLU_029663_2_0_1"/>
<dbReference type="PANTHER" id="PTHR10981">
    <property type="entry name" value="BATTENIN"/>
    <property type="match status" value="1"/>
</dbReference>
<evidence type="ECO:0000313" key="9">
    <source>
        <dbReference type="Proteomes" id="UP000001593"/>
    </source>
</evidence>
<evidence type="ECO:0000256" key="1">
    <source>
        <dbReference type="ARBA" id="ARBA00004127"/>
    </source>
</evidence>
<dbReference type="Proteomes" id="UP000001593">
    <property type="component" value="Unassembled WGS sequence"/>
</dbReference>
<keyword evidence="6 7" id="KW-0472">Membrane</keyword>
<feature type="transmembrane region" description="Helical" evidence="7">
    <location>
        <begin position="125"/>
        <end position="146"/>
    </location>
</feature>
<dbReference type="PRINTS" id="PR01315">
    <property type="entry name" value="BATTENIN"/>
</dbReference>
<keyword evidence="5 7" id="KW-1133">Transmembrane helix</keyword>
<feature type="transmembrane region" description="Helical" evidence="7">
    <location>
        <begin position="68"/>
        <end position="93"/>
    </location>
</feature>
<feature type="transmembrane region" description="Helical" evidence="7">
    <location>
        <begin position="99"/>
        <end position="118"/>
    </location>
</feature>
<feature type="transmembrane region" description="Helical" evidence="7">
    <location>
        <begin position="329"/>
        <end position="351"/>
    </location>
</feature>
<evidence type="ECO:0000256" key="2">
    <source>
        <dbReference type="ARBA" id="ARBA00007467"/>
    </source>
</evidence>
<dbReference type="PhylomeDB" id="A7RNB6"/>
<accession>A7RNB6</accession>
<keyword evidence="7" id="KW-0458">Lysosome</keyword>
<feature type="transmembrane region" description="Helical" evidence="7">
    <location>
        <begin position="37"/>
        <end position="56"/>
    </location>
</feature>
<dbReference type="SUPFAM" id="SSF103473">
    <property type="entry name" value="MFS general substrate transporter"/>
    <property type="match status" value="1"/>
</dbReference>
<evidence type="ECO:0000256" key="5">
    <source>
        <dbReference type="ARBA" id="ARBA00022989"/>
    </source>
</evidence>
<evidence type="ECO:0000313" key="8">
    <source>
        <dbReference type="EMBL" id="EDO47113.1"/>
    </source>
</evidence>
<dbReference type="OMA" id="DDSHHER"/>